<dbReference type="STRING" id="265311.Mfl557"/>
<gene>
    <name evidence="2" type="ordered locus">Mfl557</name>
</gene>
<protein>
    <submittedName>
        <fullName evidence="2">Na+/Alanine symporter,thiazide-sensitive Na+/Cl-transporter</fullName>
    </submittedName>
</protein>
<feature type="transmembrane region" description="Helical" evidence="1">
    <location>
        <begin position="67"/>
        <end position="93"/>
    </location>
</feature>
<dbReference type="EnsemblBacteria" id="AAT75915">
    <property type="protein sequence ID" value="AAT75915"/>
    <property type="gene ID" value="Mfl557"/>
</dbReference>
<reference evidence="2 3" key="1">
    <citation type="submission" date="2004-06" db="EMBL/GenBank/DDBJ databases">
        <authorList>
            <person name="Birren B.W."/>
            <person name="Stange-Thomann N."/>
            <person name="Hafez N."/>
            <person name="DeCaprio D."/>
            <person name="Fisher S."/>
            <person name="Butler J."/>
            <person name="Elkins T."/>
            <person name="Kodira C.D."/>
            <person name="Major J."/>
            <person name="Wang S."/>
            <person name="Nicol R."/>
            <person name="Nusbaum C."/>
        </authorList>
    </citation>
    <scope>NUCLEOTIDE SEQUENCE [LARGE SCALE GENOMIC DNA]</scope>
    <source>
        <strain evidence="3">ATCC 33453 / NBRC 100688 / NCTC 11704 / L1</strain>
    </source>
</reference>
<keyword evidence="1" id="KW-0472">Membrane</keyword>
<keyword evidence="1" id="KW-1133">Transmembrane helix</keyword>
<sequence length="105" mass="12438">MRYSTIEILQITSAILISFVSFIVSIYFLFLMIKKKQISYKIFYILFLLIISISLFTYTLITMNTLYNSWGILNLITILLEFISVILTVYLFFIKDKNLLKNNLK</sequence>
<feature type="transmembrane region" description="Helical" evidence="1">
    <location>
        <begin position="6"/>
        <end position="30"/>
    </location>
</feature>
<dbReference type="KEGG" id="mfl:Mfl557"/>
<evidence type="ECO:0000313" key="3">
    <source>
        <dbReference type="Proteomes" id="UP000006647"/>
    </source>
</evidence>
<name>Q6F0Q8_MESFL</name>
<dbReference type="EMBL" id="AE017263">
    <property type="protein sequence ID" value="AAT75915.1"/>
    <property type="molecule type" value="Genomic_DNA"/>
</dbReference>
<dbReference type="Proteomes" id="UP000006647">
    <property type="component" value="Chromosome"/>
</dbReference>
<dbReference type="HOGENOM" id="CLU_2233329_0_0_14"/>
<evidence type="ECO:0000256" key="1">
    <source>
        <dbReference type="SAM" id="Phobius"/>
    </source>
</evidence>
<proteinExistence type="predicted"/>
<dbReference type="PaxDb" id="265311-Mfl557"/>
<keyword evidence="3" id="KW-1185">Reference proteome</keyword>
<evidence type="ECO:0000313" key="2">
    <source>
        <dbReference type="EMBL" id="AAT75915.1"/>
    </source>
</evidence>
<dbReference type="AlphaFoldDB" id="Q6F0Q8"/>
<accession>Q6F0Q8</accession>
<feature type="transmembrane region" description="Helical" evidence="1">
    <location>
        <begin position="42"/>
        <end position="61"/>
    </location>
</feature>
<organism evidence="2 3">
    <name type="scientific">Mesoplasma florum (strain ATCC 33453 / NBRC 100688 / NCTC 11704 / L1)</name>
    <name type="common">Acholeplasma florum</name>
    <dbReference type="NCBI Taxonomy" id="265311"/>
    <lineage>
        <taxon>Bacteria</taxon>
        <taxon>Bacillati</taxon>
        <taxon>Mycoplasmatota</taxon>
        <taxon>Mollicutes</taxon>
        <taxon>Entomoplasmatales</taxon>
        <taxon>Entomoplasmataceae</taxon>
        <taxon>Mesoplasma</taxon>
    </lineage>
</organism>
<keyword evidence="1" id="KW-0812">Transmembrane</keyword>